<dbReference type="PANTHER" id="PTHR13622:SF8">
    <property type="entry name" value="THIAMIN PYROPHOSPHOKINASE 1"/>
    <property type="match status" value="1"/>
</dbReference>
<name>A0A8C5M9S8_9ANUR</name>
<dbReference type="Ensembl" id="ENSLLET00000012012.1">
    <property type="protein sequence ID" value="ENSLLEP00000011548.1"/>
    <property type="gene ID" value="ENSLLEG00000007352.1"/>
</dbReference>
<dbReference type="Gene3D" id="3.40.50.10240">
    <property type="entry name" value="Thiamin pyrophosphokinase, catalytic domain"/>
    <property type="match status" value="1"/>
</dbReference>
<keyword evidence="2" id="KW-0547">Nucleotide-binding</keyword>
<dbReference type="InterPro" id="IPR036759">
    <property type="entry name" value="TPK_catalytic_sf"/>
</dbReference>
<dbReference type="PANTHER" id="PTHR13622">
    <property type="entry name" value="THIAMIN PYROPHOSPHOKINASE"/>
    <property type="match status" value="1"/>
</dbReference>
<gene>
    <name evidence="7" type="primary">TPK1</name>
</gene>
<organism evidence="7 8">
    <name type="scientific">Leptobrachium leishanense</name>
    <name type="common">Leishan spiny toad</name>
    <dbReference type="NCBI Taxonomy" id="445787"/>
    <lineage>
        <taxon>Eukaryota</taxon>
        <taxon>Metazoa</taxon>
        <taxon>Chordata</taxon>
        <taxon>Craniata</taxon>
        <taxon>Vertebrata</taxon>
        <taxon>Euteleostomi</taxon>
        <taxon>Amphibia</taxon>
        <taxon>Batrachia</taxon>
        <taxon>Anura</taxon>
        <taxon>Pelobatoidea</taxon>
        <taxon>Megophryidae</taxon>
        <taxon>Leptobrachium</taxon>
    </lineage>
</organism>
<keyword evidence="3" id="KW-0418">Kinase</keyword>
<dbReference type="Gene3D" id="2.60.120.320">
    <property type="entry name" value="Thiamin pyrophosphokinase, thiamin-binding domain"/>
    <property type="match status" value="1"/>
</dbReference>
<evidence type="ECO:0000313" key="7">
    <source>
        <dbReference type="Ensembl" id="ENSLLEP00000011548.1"/>
    </source>
</evidence>
<dbReference type="SUPFAM" id="SSF63862">
    <property type="entry name" value="Thiamin pyrophosphokinase, substrate-binding domain"/>
    <property type="match status" value="1"/>
</dbReference>
<dbReference type="CDD" id="cd07995">
    <property type="entry name" value="TPK"/>
    <property type="match status" value="1"/>
</dbReference>
<dbReference type="Pfam" id="PF04263">
    <property type="entry name" value="TPK_catalytic"/>
    <property type="match status" value="1"/>
</dbReference>
<evidence type="ECO:0000256" key="3">
    <source>
        <dbReference type="ARBA" id="ARBA00022777"/>
    </source>
</evidence>
<accession>A0A8C5M9S8</accession>
<dbReference type="InterPro" id="IPR007371">
    <property type="entry name" value="TPK_catalytic"/>
</dbReference>
<dbReference type="GO" id="GO:0006772">
    <property type="term" value="P:thiamine metabolic process"/>
    <property type="evidence" value="ECO:0007669"/>
    <property type="project" value="InterPro"/>
</dbReference>
<keyword evidence="1" id="KW-0808">Transferase</keyword>
<dbReference type="GeneTree" id="ENSGT00390000016016"/>
<evidence type="ECO:0000259" key="6">
    <source>
        <dbReference type="Pfam" id="PF04265"/>
    </source>
</evidence>
<keyword evidence="8" id="KW-1185">Reference proteome</keyword>
<dbReference type="GO" id="GO:0004788">
    <property type="term" value="F:thiamine diphosphokinase activity"/>
    <property type="evidence" value="ECO:0007669"/>
    <property type="project" value="InterPro"/>
</dbReference>
<protein>
    <submittedName>
        <fullName evidence="7">Thiamin pyrophosphokinase 1</fullName>
    </submittedName>
</protein>
<sequence length="295" mass="32821">MEKAFTPLECLQPTDGKYGLILLNQPLDRCLLDQLWNKAVLKACADGGANRLYVSTAGEQDKYLPDYISGDFDSIQPKVKQYYQEKGCTFLETPDQDFTDFTKCLSIFQEKVIQQSLQVDAIVVLGGLGGRFDQTMASIETLYHAIHITPYPVIVLQDASLIYLLQPGRHKLHVSTGKEGKWCGLIPVGSACNSVTTTGLKWNLWYPFTVFNWPLNETNNLRLVTVGALKETNKCAMFCVFTRPKPSHPSGVTACPGPMEKGVSLKRMCPRCHLEPDAVNACTPDLVLLRQNTNT</sequence>
<dbReference type="InterPro" id="IPR036371">
    <property type="entry name" value="TPK_B1-bd_sf"/>
</dbReference>
<dbReference type="Proteomes" id="UP000694569">
    <property type="component" value="Unplaced"/>
</dbReference>
<feature type="domain" description="Thiamin pyrophosphokinase catalytic" evidence="5">
    <location>
        <begin position="33"/>
        <end position="145"/>
    </location>
</feature>
<dbReference type="GO" id="GO:0009229">
    <property type="term" value="P:thiamine diphosphate biosynthetic process"/>
    <property type="evidence" value="ECO:0007669"/>
    <property type="project" value="InterPro"/>
</dbReference>
<feature type="domain" description="Thiamin pyrophosphokinase thiamin-binding" evidence="6">
    <location>
        <begin position="169"/>
        <end position="204"/>
    </location>
</feature>
<dbReference type="NCBIfam" id="TIGR01378">
    <property type="entry name" value="thi_PPkinase"/>
    <property type="match status" value="1"/>
</dbReference>
<reference evidence="7" key="2">
    <citation type="submission" date="2025-09" db="UniProtKB">
        <authorList>
            <consortium name="Ensembl"/>
        </authorList>
    </citation>
    <scope>IDENTIFICATION</scope>
</reference>
<dbReference type="GO" id="GO:0030975">
    <property type="term" value="F:thiamine binding"/>
    <property type="evidence" value="ECO:0007669"/>
    <property type="project" value="InterPro"/>
</dbReference>
<evidence type="ECO:0000256" key="2">
    <source>
        <dbReference type="ARBA" id="ARBA00022741"/>
    </source>
</evidence>
<keyword evidence="4" id="KW-0067">ATP-binding</keyword>
<dbReference type="OrthoDB" id="25149at2759"/>
<evidence type="ECO:0000256" key="4">
    <source>
        <dbReference type="ARBA" id="ARBA00022840"/>
    </source>
</evidence>
<dbReference type="InterPro" id="IPR006282">
    <property type="entry name" value="Thi_PPkinase"/>
</dbReference>
<dbReference type="InterPro" id="IPR007373">
    <property type="entry name" value="Thiamin_PyroPKinase_B1-bd"/>
</dbReference>
<reference evidence="7" key="1">
    <citation type="submission" date="2025-08" db="UniProtKB">
        <authorList>
            <consortium name="Ensembl"/>
        </authorList>
    </citation>
    <scope>IDENTIFICATION</scope>
</reference>
<dbReference type="FunFam" id="3.40.50.10240:FF:000004">
    <property type="entry name" value="Thiamin pyrophosphokinase 1"/>
    <property type="match status" value="1"/>
</dbReference>
<evidence type="ECO:0000259" key="5">
    <source>
        <dbReference type="Pfam" id="PF04263"/>
    </source>
</evidence>
<dbReference type="AlphaFoldDB" id="A0A8C5M9S8"/>
<dbReference type="GO" id="GO:0016301">
    <property type="term" value="F:kinase activity"/>
    <property type="evidence" value="ECO:0007669"/>
    <property type="project" value="UniProtKB-KW"/>
</dbReference>
<dbReference type="SUPFAM" id="SSF63999">
    <property type="entry name" value="Thiamin pyrophosphokinase, catalytic domain"/>
    <property type="match status" value="1"/>
</dbReference>
<evidence type="ECO:0000313" key="8">
    <source>
        <dbReference type="Proteomes" id="UP000694569"/>
    </source>
</evidence>
<dbReference type="GO" id="GO:0005524">
    <property type="term" value="F:ATP binding"/>
    <property type="evidence" value="ECO:0007669"/>
    <property type="project" value="UniProtKB-KW"/>
</dbReference>
<proteinExistence type="predicted"/>
<dbReference type="Pfam" id="PF04265">
    <property type="entry name" value="TPK_B1_binding"/>
    <property type="match status" value="1"/>
</dbReference>
<evidence type="ECO:0000256" key="1">
    <source>
        <dbReference type="ARBA" id="ARBA00022679"/>
    </source>
</evidence>